<feature type="region of interest" description="Disordered" evidence="2">
    <location>
        <begin position="1"/>
        <end position="26"/>
    </location>
</feature>
<dbReference type="PANTHER" id="PTHR42928:SF5">
    <property type="entry name" value="BLR1237 PROTEIN"/>
    <property type="match status" value="1"/>
</dbReference>
<dbReference type="Proteomes" id="UP000295023">
    <property type="component" value="Unassembled WGS sequence"/>
</dbReference>
<keyword evidence="4" id="KW-1185">Reference proteome</keyword>
<dbReference type="Gene3D" id="3.40.190.10">
    <property type="entry name" value="Periplasmic binding protein-like II"/>
    <property type="match status" value="1"/>
</dbReference>
<dbReference type="Gene3D" id="3.40.190.150">
    <property type="entry name" value="Bordetella uptake gene, domain 1"/>
    <property type="match status" value="1"/>
</dbReference>
<dbReference type="PANTHER" id="PTHR42928">
    <property type="entry name" value="TRICARBOXYLATE-BINDING PROTEIN"/>
    <property type="match status" value="1"/>
</dbReference>
<dbReference type="PIRSF" id="PIRSF017082">
    <property type="entry name" value="YflP"/>
    <property type="match status" value="1"/>
</dbReference>
<name>A0A4R4D517_9PROT</name>
<reference evidence="3 4" key="1">
    <citation type="submission" date="2019-03" db="EMBL/GenBank/DDBJ databases">
        <title>Paracraurococcus aquatilis NE82 genome sequence.</title>
        <authorList>
            <person name="Zhao Y."/>
            <person name="Du Z."/>
        </authorList>
    </citation>
    <scope>NUCLEOTIDE SEQUENCE [LARGE SCALE GENOMIC DNA]</scope>
    <source>
        <strain evidence="3 4">NE82</strain>
    </source>
</reference>
<evidence type="ECO:0000313" key="3">
    <source>
        <dbReference type="EMBL" id="TCZ52911.1"/>
    </source>
</evidence>
<organism evidence="3 4">
    <name type="scientific">Roseicella aquatilis</name>
    <dbReference type="NCBI Taxonomy" id="2527868"/>
    <lineage>
        <taxon>Bacteria</taxon>
        <taxon>Pseudomonadati</taxon>
        <taxon>Pseudomonadota</taxon>
        <taxon>Alphaproteobacteria</taxon>
        <taxon>Acetobacterales</taxon>
        <taxon>Roseomonadaceae</taxon>
        <taxon>Roseicella</taxon>
    </lineage>
</organism>
<dbReference type="SUPFAM" id="SSF53850">
    <property type="entry name" value="Periplasmic binding protein-like II"/>
    <property type="match status" value="1"/>
</dbReference>
<protein>
    <submittedName>
        <fullName evidence="3">Tripartite tricarboxylate transporter substrate binding protein</fullName>
    </submittedName>
</protein>
<dbReference type="InterPro" id="IPR005064">
    <property type="entry name" value="BUG"/>
</dbReference>
<proteinExistence type="inferred from homology"/>
<dbReference type="OrthoDB" id="9780943at2"/>
<evidence type="ECO:0000256" key="1">
    <source>
        <dbReference type="ARBA" id="ARBA00006987"/>
    </source>
</evidence>
<accession>A0A4R4D517</accession>
<evidence type="ECO:0000256" key="2">
    <source>
        <dbReference type="SAM" id="MobiDB-lite"/>
    </source>
</evidence>
<dbReference type="InterPro" id="IPR042100">
    <property type="entry name" value="Bug_dom1"/>
</dbReference>
<comment type="caution">
    <text evidence="3">The sequence shown here is derived from an EMBL/GenBank/DDBJ whole genome shotgun (WGS) entry which is preliminary data.</text>
</comment>
<gene>
    <name evidence="3" type="ORF">EXY23_25750</name>
</gene>
<sequence length="348" mass="36442">MAGFPRRPATRAAGRKDMTRNAPPGGLPRRALLAAALAAPAIARAQGSGADWPSRPVRYINPYPPGGPTDTLSRIFCARMSEITGQQFVVENRSGSGGNVGADAVAKSAPDGYTLGLGGIASHAIAPTLYRSLPFDAARDFTFVTGLWQLPNLLAVNLQVPAKTVPELIALLKANPGKYSYGSAGAGTTLHLAGAMFGQMAGVEMVHVPYRGSAPAQLDLIAGRIAMMFDNIPGTLSLARQGQVRPLAVTSAGRSPAAPEIPAISEYLPGFDVVSWTTLSGPAGLPPAMVARMNALSRQALESEPLIRGYRDLGAEPWWTTPEDIAGYRAAQEARLAPLIRASGARVE</sequence>
<evidence type="ECO:0000313" key="4">
    <source>
        <dbReference type="Proteomes" id="UP000295023"/>
    </source>
</evidence>
<comment type="similarity">
    <text evidence="1">Belongs to the UPF0065 (bug) family.</text>
</comment>
<dbReference type="Pfam" id="PF03401">
    <property type="entry name" value="TctC"/>
    <property type="match status" value="1"/>
</dbReference>
<dbReference type="CDD" id="cd13578">
    <property type="entry name" value="PBP2_Bug27"/>
    <property type="match status" value="1"/>
</dbReference>
<dbReference type="AlphaFoldDB" id="A0A4R4D517"/>
<dbReference type="EMBL" id="SKBM01000045">
    <property type="protein sequence ID" value="TCZ52911.1"/>
    <property type="molecule type" value="Genomic_DNA"/>
</dbReference>